<name>A0A8S9SPL2_BRACR</name>
<dbReference type="EMBL" id="QGKX02000004">
    <property type="protein sequence ID" value="KAF3604092.1"/>
    <property type="molecule type" value="Genomic_DNA"/>
</dbReference>
<organism evidence="2 3">
    <name type="scientific">Brassica cretica</name>
    <name type="common">Mustard</name>
    <dbReference type="NCBI Taxonomy" id="69181"/>
    <lineage>
        <taxon>Eukaryota</taxon>
        <taxon>Viridiplantae</taxon>
        <taxon>Streptophyta</taxon>
        <taxon>Embryophyta</taxon>
        <taxon>Tracheophyta</taxon>
        <taxon>Spermatophyta</taxon>
        <taxon>Magnoliopsida</taxon>
        <taxon>eudicotyledons</taxon>
        <taxon>Gunneridae</taxon>
        <taxon>Pentapetalae</taxon>
        <taxon>rosids</taxon>
        <taxon>malvids</taxon>
        <taxon>Brassicales</taxon>
        <taxon>Brassicaceae</taxon>
        <taxon>Brassiceae</taxon>
        <taxon>Brassica</taxon>
    </lineage>
</organism>
<feature type="region of interest" description="Disordered" evidence="1">
    <location>
        <begin position="111"/>
        <end position="130"/>
    </location>
</feature>
<evidence type="ECO:0000256" key="1">
    <source>
        <dbReference type="SAM" id="MobiDB-lite"/>
    </source>
</evidence>
<gene>
    <name evidence="2" type="ORF">F2Q69_00035859</name>
</gene>
<proteinExistence type="predicted"/>
<reference evidence="2" key="1">
    <citation type="submission" date="2019-12" db="EMBL/GenBank/DDBJ databases">
        <title>Genome sequencing and annotation of Brassica cretica.</title>
        <authorList>
            <person name="Studholme D.J."/>
            <person name="Sarris P."/>
        </authorList>
    </citation>
    <scope>NUCLEOTIDE SEQUENCE</scope>
    <source>
        <strain evidence="2">PFS-109/04</strain>
        <tissue evidence="2">Leaf</tissue>
    </source>
</reference>
<protein>
    <submittedName>
        <fullName evidence="2">Uncharacterized protein</fullName>
    </submittedName>
</protein>
<evidence type="ECO:0000313" key="3">
    <source>
        <dbReference type="Proteomes" id="UP000712600"/>
    </source>
</evidence>
<dbReference type="AlphaFoldDB" id="A0A8S9SPL2"/>
<comment type="caution">
    <text evidence="2">The sequence shown here is derived from an EMBL/GenBank/DDBJ whole genome shotgun (WGS) entry which is preliminary data.</text>
</comment>
<dbReference type="Proteomes" id="UP000712600">
    <property type="component" value="Unassembled WGS sequence"/>
</dbReference>
<accession>A0A8S9SPL2</accession>
<evidence type="ECO:0000313" key="2">
    <source>
        <dbReference type="EMBL" id="KAF3604092.1"/>
    </source>
</evidence>
<sequence>MKRFVSLGNAYAKVYQCTYRLNTFRHLLTDGATNEISRFDVISSNAEFKLSDSNVSIHFTNYNKFVESTESGKSPEKLLLPRVIMQSSVALKKDCRSDPLKKLLDRSKIQEQVSEPSYEREEGERTSQTMRRIPCREATKDPNFCNTKTTAHCLGEYYAPGQGSAADGSLQANDIDGKKKIKRARSCY</sequence>